<dbReference type="InterPro" id="IPR001387">
    <property type="entry name" value="Cro/C1-type_HTH"/>
</dbReference>
<reference evidence="2" key="1">
    <citation type="submission" date="2023-02" db="EMBL/GenBank/DDBJ databases">
        <title>Nocardiopsis ansamitocini NBRC 112285.</title>
        <authorList>
            <person name="Ichikawa N."/>
            <person name="Sato H."/>
            <person name="Tonouchi N."/>
        </authorList>
    </citation>
    <scope>NUCLEOTIDE SEQUENCE</scope>
    <source>
        <strain evidence="2">NBRC 112285</strain>
    </source>
</reference>
<dbReference type="Gene3D" id="1.10.260.40">
    <property type="entry name" value="lambda repressor-like DNA-binding domains"/>
    <property type="match status" value="1"/>
</dbReference>
<dbReference type="Pfam" id="PF19054">
    <property type="entry name" value="DUF5753"/>
    <property type="match status" value="1"/>
</dbReference>
<dbReference type="InterPro" id="IPR010982">
    <property type="entry name" value="Lambda_DNA-bd_dom_sf"/>
</dbReference>
<proteinExistence type="predicted"/>
<evidence type="ECO:0000259" key="1">
    <source>
        <dbReference type="PROSITE" id="PS50943"/>
    </source>
</evidence>
<sequence>MESESPTVALWQLARELVRLREERGLTRAEAARLVEISGAAVGRWESAERVPREKDLKHLLTEYELSEDEIVDLVQLRRQAGKRGWWQPYSLDRQYGTFIGLEADATSIEIYESSWITGLLQTEDYAREAIKGTLSRGAPESIEQQVEARLNRQKRVLSDSGPQVWVIMGEAAVRQLIGGAKVMHAQLEHLLDLMDHPRLTIQVIPYTAGVHVGLRMQSFLLLELADFGLTTVYVEGHGSNLFLESDEDILEHREIFNQLRLAGAGGDIVRSLLSSALREVAL</sequence>
<dbReference type="GO" id="GO:0003677">
    <property type="term" value="F:DNA binding"/>
    <property type="evidence" value="ECO:0007669"/>
    <property type="project" value="InterPro"/>
</dbReference>
<organism evidence="2 3">
    <name type="scientific">Nocardiopsis ansamitocini</name>
    <dbReference type="NCBI Taxonomy" id="1670832"/>
    <lineage>
        <taxon>Bacteria</taxon>
        <taxon>Bacillati</taxon>
        <taxon>Actinomycetota</taxon>
        <taxon>Actinomycetes</taxon>
        <taxon>Streptosporangiales</taxon>
        <taxon>Nocardiopsidaceae</taxon>
        <taxon>Nocardiopsis</taxon>
    </lineage>
</organism>
<comment type="caution">
    <text evidence="2">The sequence shown here is derived from an EMBL/GenBank/DDBJ whole genome shotgun (WGS) entry which is preliminary data.</text>
</comment>
<accession>A0A9W6UHT1</accession>
<dbReference type="InterPro" id="IPR043917">
    <property type="entry name" value="DUF5753"/>
</dbReference>
<name>A0A9W6UHT1_9ACTN</name>
<feature type="domain" description="HTH cro/C1-type" evidence="1">
    <location>
        <begin position="17"/>
        <end position="71"/>
    </location>
</feature>
<dbReference type="Pfam" id="PF13560">
    <property type="entry name" value="HTH_31"/>
    <property type="match status" value="1"/>
</dbReference>
<dbReference type="SUPFAM" id="SSF47413">
    <property type="entry name" value="lambda repressor-like DNA-binding domains"/>
    <property type="match status" value="1"/>
</dbReference>
<dbReference type="RefSeq" id="WP_285757513.1">
    <property type="nucleotide sequence ID" value="NZ_BSQG01000001.1"/>
</dbReference>
<dbReference type="EMBL" id="BSQG01000001">
    <property type="protein sequence ID" value="GLU46683.1"/>
    <property type="molecule type" value="Genomic_DNA"/>
</dbReference>
<dbReference type="SMART" id="SM00530">
    <property type="entry name" value="HTH_XRE"/>
    <property type="match status" value="1"/>
</dbReference>
<dbReference type="AlphaFoldDB" id="A0A9W6UHT1"/>
<gene>
    <name evidence="2" type="ORF">Nans01_10340</name>
</gene>
<dbReference type="Proteomes" id="UP001165092">
    <property type="component" value="Unassembled WGS sequence"/>
</dbReference>
<protein>
    <submittedName>
        <fullName evidence="2">Transcriptional regulator</fullName>
    </submittedName>
</protein>
<evidence type="ECO:0000313" key="3">
    <source>
        <dbReference type="Proteomes" id="UP001165092"/>
    </source>
</evidence>
<dbReference type="PROSITE" id="PS50943">
    <property type="entry name" value="HTH_CROC1"/>
    <property type="match status" value="1"/>
</dbReference>
<evidence type="ECO:0000313" key="2">
    <source>
        <dbReference type="EMBL" id="GLU46683.1"/>
    </source>
</evidence>
<keyword evidence="3" id="KW-1185">Reference proteome</keyword>
<dbReference type="CDD" id="cd00093">
    <property type="entry name" value="HTH_XRE"/>
    <property type="match status" value="1"/>
</dbReference>